<dbReference type="Pfam" id="PF00931">
    <property type="entry name" value="NB-ARC"/>
    <property type="match status" value="1"/>
</dbReference>
<accession>A0A835F8A2</accession>
<evidence type="ECO:0000313" key="2">
    <source>
        <dbReference type="EMBL" id="KAF8731425.1"/>
    </source>
</evidence>
<dbReference type="PANTHER" id="PTHR33377:SF92">
    <property type="entry name" value="NB-ARC DOMAIN-CONTAINING PROTEIN"/>
    <property type="match status" value="1"/>
</dbReference>
<gene>
    <name evidence="2" type="ORF">HU200_016487</name>
</gene>
<protein>
    <recommendedName>
        <fullName evidence="1">NB-ARC domain-containing protein</fullName>
    </recommendedName>
</protein>
<feature type="domain" description="NB-ARC" evidence="1">
    <location>
        <begin position="232"/>
        <end position="374"/>
    </location>
</feature>
<evidence type="ECO:0000259" key="1">
    <source>
        <dbReference type="Pfam" id="PF00931"/>
    </source>
</evidence>
<dbReference type="EMBL" id="JACEFO010001608">
    <property type="protein sequence ID" value="KAF8731425.1"/>
    <property type="molecule type" value="Genomic_DNA"/>
</dbReference>
<dbReference type="GO" id="GO:0043531">
    <property type="term" value="F:ADP binding"/>
    <property type="evidence" value="ECO:0007669"/>
    <property type="project" value="InterPro"/>
</dbReference>
<dbReference type="InterPro" id="IPR027417">
    <property type="entry name" value="P-loop_NTPase"/>
</dbReference>
<sequence length="538" mass="61839">MWDIFGGLFALTSGCRRANGFGPPPWTKKESSLVILASIYYVSLPEGREFPMDILLSVLLGELTTRSINFLIRKCSKPSVLEVEDRLHRLLFRAQVIVEEGMGRHITNQAMLLQLNMMRDDMHRGHFALDTFRCQYKEVVSQTLSLSKVNSVKGLCSSNRNTEILEQLRKALENLSSVINDAEEMVMFLMSCPRLYRQPYSMHLQLSNCMFGRQMETEYVINFLLYTQPHDSEELEILPIVGPGRVGKSTLVAHVCKNERVRDHFSEIIFLHGHDFTYDDLTTLREGCAVKHQSHMSNLNKDGRLLLIVELVGDLNDDTWNRMYFASKQCMPRSSKIIVTSQSEKIMKFGTTQSLSLKNLSHEAFWYFFKTLTFGSMNPEMHPNFVRLAMEIARMQSGCLIGANITANLLRDNFDIRFWRKVLAFLRGHMQKHISQFGEHPYDLISENRPAHLGIMAAPSDDLMVYCQYERSSQEEVPSININDVMYGNVKPHGKFEALAWKSQIPPYYSYTSTCEIQKLKGTTAKRKRSMKCEVTLC</sequence>
<dbReference type="OrthoDB" id="634449at2759"/>
<dbReference type="AlphaFoldDB" id="A0A835F8A2"/>
<name>A0A835F8A2_9POAL</name>
<proteinExistence type="predicted"/>
<dbReference type="PANTHER" id="PTHR33377">
    <property type="entry name" value="OS10G0134700 PROTEIN-RELATED"/>
    <property type="match status" value="1"/>
</dbReference>
<organism evidence="2 3">
    <name type="scientific">Digitaria exilis</name>
    <dbReference type="NCBI Taxonomy" id="1010633"/>
    <lineage>
        <taxon>Eukaryota</taxon>
        <taxon>Viridiplantae</taxon>
        <taxon>Streptophyta</taxon>
        <taxon>Embryophyta</taxon>
        <taxon>Tracheophyta</taxon>
        <taxon>Spermatophyta</taxon>
        <taxon>Magnoliopsida</taxon>
        <taxon>Liliopsida</taxon>
        <taxon>Poales</taxon>
        <taxon>Poaceae</taxon>
        <taxon>PACMAD clade</taxon>
        <taxon>Panicoideae</taxon>
        <taxon>Panicodae</taxon>
        <taxon>Paniceae</taxon>
        <taxon>Anthephorinae</taxon>
        <taxon>Digitaria</taxon>
    </lineage>
</organism>
<keyword evidence="3" id="KW-1185">Reference proteome</keyword>
<dbReference type="Proteomes" id="UP000636709">
    <property type="component" value="Unassembled WGS sequence"/>
</dbReference>
<dbReference type="Gene3D" id="3.40.50.300">
    <property type="entry name" value="P-loop containing nucleotide triphosphate hydrolases"/>
    <property type="match status" value="1"/>
</dbReference>
<comment type="caution">
    <text evidence="2">The sequence shown here is derived from an EMBL/GenBank/DDBJ whole genome shotgun (WGS) entry which is preliminary data.</text>
</comment>
<evidence type="ECO:0000313" key="3">
    <source>
        <dbReference type="Proteomes" id="UP000636709"/>
    </source>
</evidence>
<dbReference type="SUPFAM" id="SSF52540">
    <property type="entry name" value="P-loop containing nucleoside triphosphate hydrolases"/>
    <property type="match status" value="1"/>
</dbReference>
<dbReference type="InterPro" id="IPR002182">
    <property type="entry name" value="NB-ARC"/>
</dbReference>
<reference evidence="2" key="1">
    <citation type="submission" date="2020-07" db="EMBL/GenBank/DDBJ databases">
        <title>Genome sequence and genetic diversity analysis of an under-domesticated orphan crop, white fonio (Digitaria exilis).</title>
        <authorList>
            <person name="Bennetzen J.L."/>
            <person name="Chen S."/>
            <person name="Ma X."/>
            <person name="Wang X."/>
            <person name="Yssel A.E.J."/>
            <person name="Chaluvadi S.R."/>
            <person name="Johnson M."/>
            <person name="Gangashetty P."/>
            <person name="Hamidou F."/>
            <person name="Sanogo M.D."/>
            <person name="Zwaenepoel A."/>
            <person name="Wallace J."/>
            <person name="Van De Peer Y."/>
            <person name="Van Deynze A."/>
        </authorList>
    </citation>
    <scope>NUCLEOTIDE SEQUENCE</scope>
    <source>
        <tissue evidence="2">Leaves</tissue>
    </source>
</reference>